<gene>
    <name evidence="2" type="ORF">DUNSADRAFT_12932</name>
</gene>
<dbReference type="EMBL" id="MU069936">
    <property type="protein sequence ID" value="KAF5831598.1"/>
    <property type="molecule type" value="Genomic_DNA"/>
</dbReference>
<sequence>MHDNILMLQHWMMHVSGTHATPHEPFNSQSYPSSIQPSDRIRASAAWNKKPGPHKALRTIQSKCAVRDIKAGGTTFGCRHLTKHTGVQDPTHGLLYCASSCSMETRQSFIASLYSSDICNDICTGPMHKYHAVLQMPNKLMPREHSVSSGMMGWMHEVHAYLTYVFWRFQRTLLTCMPFTSLACSRHHASLLAFFVCQGPWQGPVGSFLCQGPWQGPVGFFCVHAAIHGHPTLTTRSCESSVLLQTPETNGDNFTKFTICEVHIGKQGAESNRDQGAEAFVSKPYTPKPSIP</sequence>
<evidence type="ECO:0000256" key="1">
    <source>
        <dbReference type="SAM" id="MobiDB-lite"/>
    </source>
</evidence>
<accession>A0ABQ7GAH4</accession>
<organism evidence="2 3">
    <name type="scientific">Dunaliella salina</name>
    <name type="common">Green alga</name>
    <name type="synonym">Protococcus salinus</name>
    <dbReference type="NCBI Taxonomy" id="3046"/>
    <lineage>
        <taxon>Eukaryota</taxon>
        <taxon>Viridiplantae</taxon>
        <taxon>Chlorophyta</taxon>
        <taxon>core chlorophytes</taxon>
        <taxon>Chlorophyceae</taxon>
        <taxon>CS clade</taxon>
        <taxon>Chlamydomonadales</taxon>
        <taxon>Dunaliellaceae</taxon>
        <taxon>Dunaliella</taxon>
    </lineage>
</organism>
<evidence type="ECO:0008006" key="4">
    <source>
        <dbReference type="Google" id="ProtNLM"/>
    </source>
</evidence>
<reference evidence="2" key="1">
    <citation type="submission" date="2017-08" db="EMBL/GenBank/DDBJ databases">
        <authorList>
            <person name="Polle J.E."/>
            <person name="Barry K."/>
            <person name="Cushman J."/>
            <person name="Schmutz J."/>
            <person name="Tran D."/>
            <person name="Hathwaick L.T."/>
            <person name="Yim W.C."/>
            <person name="Jenkins J."/>
            <person name="Mckie-Krisberg Z.M."/>
            <person name="Prochnik S."/>
            <person name="Lindquist E."/>
            <person name="Dockter R.B."/>
            <person name="Adam C."/>
            <person name="Molina H."/>
            <person name="Bunkerborg J."/>
            <person name="Jin E."/>
            <person name="Buchheim M."/>
            <person name="Magnuson J."/>
        </authorList>
    </citation>
    <scope>NUCLEOTIDE SEQUENCE</scope>
    <source>
        <strain evidence="2">CCAP 19/18</strain>
    </source>
</reference>
<name>A0ABQ7GAH4_DUNSA</name>
<protein>
    <recommendedName>
        <fullName evidence="4">Encoded protein</fullName>
    </recommendedName>
</protein>
<feature type="region of interest" description="Disordered" evidence="1">
    <location>
        <begin position="270"/>
        <end position="292"/>
    </location>
</feature>
<proteinExistence type="predicted"/>
<dbReference type="Proteomes" id="UP000815325">
    <property type="component" value="Unassembled WGS sequence"/>
</dbReference>
<evidence type="ECO:0000313" key="2">
    <source>
        <dbReference type="EMBL" id="KAF5831598.1"/>
    </source>
</evidence>
<keyword evidence="3" id="KW-1185">Reference proteome</keyword>
<comment type="caution">
    <text evidence="2">The sequence shown here is derived from an EMBL/GenBank/DDBJ whole genome shotgun (WGS) entry which is preliminary data.</text>
</comment>
<evidence type="ECO:0000313" key="3">
    <source>
        <dbReference type="Proteomes" id="UP000815325"/>
    </source>
</evidence>